<dbReference type="SMART" id="SM00342">
    <property type="entry name" value="HTH_ARAC"/>
    <property type="match status" value="1"/>
</dbReference>
<dbReference type="PROSITE" id="PS01124">
    <property type="entry name" value="HTH_ARAC_FAMILY_2"/>
    <property type="match status" value="1"/>
</dbReference>
<dbReference type="PANTHER" id="PTHR46796">
    <property type="entry name" value="HTH-TYPE TRANSCRIPTIONAL ACTIVATOR RHAS-RELATED"/>
    <property type="match status" value="1"/>
</dbReference>
<proteinExistence type="predicted"/>
<evidence type="ECO:0000256" key="2">
    <source>
        <dbReference type="ARBA" id="ARBA00023125"/>
    </source>
</evidence>
<dbReference type="Proteomes" id="UP000198221">
    <property type="component" value="Chromosome I"/>
</dbReference>
<keyword evidence="1" id="KW-0805">Transcription regulation</keyword>
<evidence type="ECO:0000313" key="7">
    <source>
        <dbReference type="Proteomes" id="UP000198221"/>
    </source>
</evidence>
<feature type="region of interest" description="Disordered" evidence="4">
    <location>
        <begin position="96"/>
        <end position="140"/>
    </location>
</feature>
<evidence type="ECO:0000256" key="1">
    <source>
        <dbReference type="ARBA" id="ARBA00023015"/>
    </source>
</evidence>
<dbReference type="GO" id="GO:0003700">
    <property type="term" value="F:DNA-binding transcription factor activity"/>
    <property type="evidence" value="ECO:0007669"/>
    <property type="project" value="InterPro"/>
</dbReference>
<dbReference type="SUPFAM" id="SSF46689">
    <property type="entry name" value="Homeodomain-like"/>
    <property type="match status" value="1"/>
</dbReference>
<protein>
    <submittedName>
        <fullName evidence="6">Helix-turn-helix domain-containing protein</fullName>
    </submittedName>
</protein>
<dbReference type="PROSITE" id="PS00041">
    <property type="entry name" value="HTH_ARAC_FAMILY_1"/>
    <property type="match status" value="1"/>
</dbReference>
<dbReference type="GO" id="GO:0043565">
    <property type="term" value="F:sequence-specific DNA binding"/>
    <property type="evidence" value="ECO:0007669"/>
    <property type="project" value="InterPro"/>
</dbReference>
<dbReference type="RefSeq" id="WP_089014986.1">
    <property type="nucleotide sequence ID" value="NZ_LT607754.1"/>
</dbReference>
<gene>
    <name evidence="6" type="ORF">GA0070613_5668</name>
</gene>
<name>A0A1C5JXD6_9ACTN</name>
<dbReference type="InterPro" id="IPR018062">
    <property type="entry name" value="HTH_AraC-typ_CS"/>
</dbReference>
<sequence>MLAAHPAVTRARELLDRDNTRKWTLDELARDVGLARGIPPATLFAREIGMTPHRHLNERRLHQARHLLTTTDLSVTAIGLACGYGSGQHFARVFRQLTGTTPREHRRAASPPPAGDAAQDQAAESRNGKWRAGSKTGTGW</sequence>
<dbReference type="InterPro" id="IPR009057">
    <property type="entry name" value="Homeodomain-like_sf"/>
</dbReference>
<evidence type="ECO:0000313" key="6">
    <source>
        <dbReference type="EMBL" id="SCG74991.1"/>
    </source>
</evidence>
<dbReference type="EMBL" id="LT607754">
    <property type="protein sequence ID" value="SCG74991.1"/>
    <property type="molecule type" value="Genomic_DNA"/>
</dbReference>
<organism evidence="6 7">
    <name type="scientific">Micromonospora inositola</name>
    <dbReference type="NCBI Taxonomy" id="47865"/>
    <lineage>
        <taxon>Bacteria</taxon>
        <taxon>Bacillati</taxon>
        <taxon>Actinomycetota</taxon>
        <taxon>Actinomycetes</taxon>
        <taxon>Micromonosporales</taxon>
        <taxon>Micromonosporaceae</taxon>
        <taxon>Micromonospora</taxon>
    </lineage>
</organism>
<evidence type="ECO:0000256" key="3">
    <source>
        <dbReference type="ARBA" id="ARBA00023163"/>
    </source>
</evidence>
<dbReference type="InterPro" id="IPR050204">
    <property type="entry name" value="AraC_XylS_family_regulators"/>
</dbReference>
<dbReference type="Gene3D" id="1.10.10.60">
    <property type="entry name" value="Homeodomain-like"/>
    <property type="match status" value="2"/>
</dbReference>
<keyword evidence="3" id="KW-0804">Transcription</keyword>
<keyword evidence="7" id="KW-1185">Reference proteome</keyword>
<dbReference type="Pfam" id="PF12833">
    <property type="entry name" value="HTH_18"/>
    <property type="match status" value="1"/>
</dbReference>
<evidence type="ECO:0000259" key="5">
    <source>
        <dbReference type="PROSITE" id="PS01124"/>
    </source>
</evidence>
<keyword evidence="2" id="KW-0238">DNA-binding</keyword>
<dbReference type="PRINTS" id="PR00032">
    <property type="entry name" value="HTHARAC"/>
</dbReference>
<accession>A0A1C5JXD6</accession>
<dbReference type="InterPro" id="IPR018060">
    <property type="entry name" value="HTH_AraC"/>
</dbReference>
<evidence type="ECO:0000256" key="4">
    <source>
        <dbReference type="SAM" id="MobiDB-lite"/>
    </source>
</evidence>
<dbReference type="OrthoDB" id="186135at2"/>
<dbReference type="InterPro" id="IPR020449">
    <property type="entry name" value="Tscrpt_reg_AraC-type_HTH"/>
</dbReference>
<dbReference type="AlphaFoldDB" id="A0A1C5JXD6"/>
<reference evidence="7" key="1">
    <citation type="submission" date="2016-06" db="EMBL/GenBank/DDBJ databases">
        <authorList>
            <person name="Varghese N."/>
            <person name="Submissions Spin"/>
        </authorList>
    </citation>
    <scope>NUCLEOTIDE SEQUENCE [LARGE SCALE GENOMIC DNA]</scope>
    <source>
        <strain evidence="7">DSM 43819</strain>
    </source>
</reference>
<feature type="domain" description="HTH araC/xylS-type" evidence="5">
    <location>
        <begin position="9"/>
        <end position="108"/>
    </location>
</feature>